<organism evidence="1 2">
    <name type="scientific">Halopelagius inordinatus</name>
    <dbReference type="NCBI Taxonomy" id="553467"/>
    <lineage>
        <taxon>Archaea</taxon>
        <taxon>Methanobacteriati</taxon>
        <taxon>Methanobacteriota</taxon>
        <taxon>Stenosarchaea group</taxon>
        <taxon>Halobacteria</taxon>
        <taxon>Halobacteriales</taxon>
        <taxon>Haloferacaceae</taxon>
    </lineage>
</organism>
<keyword evidence="1" id="KW-0378">Hydrolase</keyword>
<dbReference type="PANTHER" id="PTHR39328:SF1">
    <property type="entry name" value="BLL2871 PROTEIN"/>
    <property type="match status" value="1"/>
</dbReference>
<dbReference type="InterPro" id="IPR010430">
    <property type="entry name" value="DUF1028"/>
</dbReference>
<reference evidence="2" key="1">
    <citation type="submission" date="2016-10" db="EMBL/GenBank/DDBJ databases">
        <authorList>
            <person name="Varghese N."/>
            <person name="Submissions S."/>
        </authorList>
    </citation>
    <scope>NUCLEOTIDE SEQUENCE [LARGE SCALE GENOMIC DNA]</scope>
    <source>
        <strain evidence="2">CGMCC 1.7739</strain>
    </source>
</reference>
<evidence type="ECO:0000313" key="2">
    <source>
        <dbReference type="Proteomes" id="UP000198876"/>
    </source>
</evidence>
<evidence type="ECO:0000313" key="1">
    <source>
        <dbReference type="EMBL" id="SFG84798.1"/>
    </source>
</evidence>
<dbReference type="OrthoDB" id="311454at2157"/>
<dbReference type="Proteomes" id="UP000198876">
    <property type="component" value="Unassembled WGS sequence"/>
</dbReference>
<sequence>MQSESLRHAPGTFSIAARDPESNVYGAAVTTGTVCVGATCPYVSEAAAVVTQSYTETEHGRDGVARAAAGDRLEDALSERLAADERAAYRQVHGVGTESEFVFTGAECVEWCGHRVGDDYTVAGNMLAGREVVGATAEAYESATGDMADRLVTALEAGAAAGGDERGELSAALLVHAPDPEFYHNLRVDLSETPVSDLRELLTEARRAKAKIREETDETFGEYPPELLDFGVKY</sequence>
<keyword evidence="2" id="KW-1185">Reference proteome</keyword>
<dbReference type="PANTHER" id="PTHR39328">
    <property type="entry name" value="BLL2871 PROTEIN"/>
    <property type="match status" value="1"/>
</dbReference>
<dbReference type="Gene3D" id="3.60.20.10">
    <property type="entry name" value="Glutamine Phosphoribosylpyrophosphate, subunit 1, domain 1"/>
    <property type="match status" value="1"/>
</dbReference>
<dbReference type="GO" id="GO:0016787">
    <property type="term" value="F:hydrolase activity"/>
    <property type="evidence" value="ECO:0007669"/>
    <property type="project" value="UniProtKB-KW"/>
</dbReference>
<dbReference type="AlphaFoldDB" id="A0A1I2V609"/>
<dbReference type="EMBL" id="FOOQ01000005">
    <property type="protein sequence ID" value="SFG84798.1"/>
    <property type="molecule type" value="Genomic_DNA"/>
</dbReference>
<protein>
    <submittedName>
        <fullName evidence="1">Uncharacterized conserved protein, Ntn-hydrolase superfamily</fullName>
    </submittedName>
</protein>
<dbReference type="Pfam" id="PF06267">
    <property type="entry name" value="DUF1028"/>
    <property type="match status" value="1"/>
</dbReference>
<gene>
    <name evidence="1" type="ORF">SAMN04488063_3083</name>
</gene>
<dbReference type="RefSeq" id="WP_092893458.1">
    <property type="nucleotide sequence ID" value="NZ_FOOQ01000005.1"/>
</dbReference>
<dbReference type="SUPFAM" id="SSF56235">
    <property type="entry name" value="N-terminal nucleophile aminohydrolases (Ntn hydrolases)"/>
    <property type="match status" value="1"/>
</dbReference>
<proteinExistence type="predicted"/>
<dbReference type="InterPro" id="IPR029055">
    <property type="entry name" value="Ntn_hydrolases_N"/>
</dbReference>
<accession>A0A1I2V609</accession>
<name>A0A1I2V609_9EURY</name>